<gene>
    <name evidence="2" type="ORF">GRI91_14935</name>
</gene>
<dbReference type="InterPro" id="IPR032710">
    <property type="entry name" value="NTF2-like_dom_sf"/>
</dbReference>
<evidence type="ECO:0000256" key="1">
    <source>
        <dbReference type="SAM" id="SignalP"/>
    </source>
</evidence>
<evidence type="ECO:0000313" key="2">
    <source>
        <dbReference type="EMBL" id="MXO67058.1"/>
    </source>
</evidence>
<name>A0A6I4T8P0_9SPHN</name>
<dbReference type="OrthoDB" id="7569074at2"/>
<protein>
    <recommendedName>
        <fullName evidence="4">Nuclear transport factor 2 family protein</fullName>
    </recommendedName>
</protein>
<comment type="caution">
    <text evidence="2">The sequence shown here is derived from an EMBL/GenBank/DDBJ whole genome shotgun (WGS) entry which is preliminary data.</text>
</comment>
<dbReference type="Gene3D" id="3.10.450.50">
    <property type="match status" value="1"/>
</dbReference>
<keyword evidence="1" id="KW-0732">Signal</keyword>
<reference evidence="2 3" key="1">
    <citation type="submission" date="2019-12" db="EMBL/GenBank/DDBJ databases">
        <title>Genomic-based taxomic classification of the family Erythrobacteraceae.</title>
        <authorList>
            <person name="Xu L."/>
        </authorList>
    </citation>
    <scope>NUCLEOTIDE SEQUENCE [LARGE SCALE GENOMIC DNA]</scope>
    <source>
        <strain evidence="2 3">LMG 29518</strain>
    </source>
</reference>
<dbReference type="RefSeq" id="WP_160737511.1">
    <property type="nucleotide sequence ID" value="NZ_WTYT01000007.1"/>
</dbReference>
<dbReference type="AlphaFoldDB" id="A0A6I4T8P0"/>
<sequence length="181" mass="19609">MRKFLTTSILAASIALAGCSGAADETATGDNVAAGAEAESEALTFNTPVDNDVLTKMFQWWNTAYKNPEGFTPEAFGTYFTDDAVMRINGKKRVSGLDDLATHFRKIQADTDKVVINLPFIRSFSSPDGSKIFTYHSIDAAANGEDSNELVMGYAEIRDGKISVIDFLSVDGTHEAYETAE</sequence>
<accession>A0A6I4T8P0</accession>
<proteinExistence type="predicted"/>
<keyword evidence="3" id="KW-1185">Reference proteome</keyword>
<dbReference type="EMBL" id="WTYT01000007">
    <property type="protein sequence ID" value="MXO67058.1"/>
    <property type="molecule type" value="Genomic_DNA"/>
</dbReference>
<organism evidence="2 3">
    <name type="scientific">Altericroceibacterium endophyticum</name>
    <dbReference type="NCBI Taxonomy" id="1808508"/>
    <lineage>
        <taxon>Bacteria</taxon>
        <taxon>Pseudomonadati</taxon>
        <taxon>Pseudomonadota</taxon>
        <taxon>Alphaproteobacteria</taxon>
        <taxon>Sphingomonadales</taxon>
        <taxon>Erythrobacteraceae</taxon>
        <taxon>Altericroceibacterium</taxon>
    </lineage>
</organism>
<dbReference type="PROSITE" id="PS51257">
    <property type="entry name" value="PROKAR_LIPOPROTEIN"/>
    <property type="match status" value="1"/>
</dbReference>
<evidence type="ECO:0008006" key="4">
    <source>
        <dbReference type="Google" id="ProtNLM"/>
    </source>
</evidence>
<feature type="signal peptide" evidence="1">
    <location>
        <begin position="1"/>
        <end position="22"/>
    </location>
</feature>
<dbReference type="Proteomes" id="UP000438476">
    <property type="component" value="Unassembled WGS sequence"/>
</dbReference>
<feature type="chain" id="PRO_5026146585" description="Nuclear transport factor 2 family protein" evidence="1">
    <location>
        <begin position="23"/>
        <end position="181"/>
    </location>
</feature>
<evidence type="ECO:0000313" key="3">
    <source>
        <dbReference type="Proteomes" id="UP000438476"/>
    </source>
</evidence>
<dbReference type="SUPFAM" id="SSF54427">
    <property type="entry name" value="NTF2-like"/>
    <property type="match status" value="1"/>
</dbReference>